<dbReference type="REBASE" id="14079">
    <property type="entry name" value="M.Cph266ORF80P"/>
</dbReference>
<dbReference type="InterPro" id="IPR050390">
    <property type="entry name" value="C5-Methyltransferase"/>
</dbReference>
<dbReference type="InterPro" id="IPR029063">
    <property type="entry name" value="SAM-dependent_MTases_sf"/>
</dbReference>
<protein>
    <recommendedName>
        <fullName evidence="1">DNA (cytosine-5-)-methyltransferase</fullName>
        <ecNumber evidence="1">2.1.1.37</ecNumber>
    </recommendedName>
</protein>
<dbReference type="KEGG" id="cph:Cpha266_0080"/>
<keyword evidence="2 7" id="KW-0489">Methyltransferase</keyword>
<dbReference type="Gene3D" id="3.40.50.150">
    <property type="entry name" value="Vaccinia Virus protein VP39"/>
    <property type="match status" value="1"/>
</dbReference>
<evidence type="ECO:0000256" key="5">
    <source>
        <dbReference type="ARBA" id="ARBA00022747"/>
    </source>
</evidence>
<dbReference type="eggNOG" id="COG0270">
    <property type="taxonomic scope" value="Bacteria"/>
</dbReference>
<proteinExistence type="inferred from homology"/>
<evidence type="ECO:0000256" key="2">
    <source>
        <dbReference type="ARBA" id="ARBA00022603"/>
    </source>
</evidence>
<dbReference type="InterPro" id="IPR001525">
    <property type="entry name" value="C5_MeTfrase"/>
</dbReference>
<dbReference type="Gene3D" id="3.90.120.10">
    <property type="entry name" value="DNA Methylase, subunit A, domain 2"/>
    <property type="match status" value="1"/>
</dbReference>
<dbReference type="NCBIfam" id="TIGR00675">
    <property type="entry name" value="dcm"/>
    <property type="match status" value="1"/>
</dbReference>
<dbReference type="EC" id="2.1.1.37" evidence="1"/>
<evidence type="ECO:0000256" key="4">
    <source>
        <dbReference type="ARBA" id="ARBA00022691"/>
    </source>
</evidence>
<dbReference type="STRING" id="290317.Cpha266_0080"/>
<dbReference type="HOGENOM" id="CLU_006958_2_2_10"/>
<evidence type="ECO:0000256" key="8">
    <source>
        <dbReference type="RuleBase" id="RU000416"/>
    </source>
</evidence>
<dbReference type="RefSeq" id="WP_011743990.1">
    <property type="nucleotide sequence ID" value="NC_008639.1"/>
</dbReference>
<comment type="similarity">
    <text evidence="7 8">Belongs to the class I-like SAM-binding methyltransferase superfamily. C5-methyltransferase family.</text>
</comment>
<dbReference type="GO" id="GO:0032259">
    <property type="term" value="P:methylation"/>
    <property type="evidence" value="ECO:0007669"/>
    <property type="project" value="UniProtKB-KW"/>
</dbReference>
<gene>
    <name evidence="9" type="ordered locus">Cpha266_0080</name>
</gene>
<dbReference type="PANTHER" id="PTHR10629:SF52">
    <property type="entry name" value="DNA (CYTOSINE-5)-METHYLTRANSFERASE 1"/>
    <property type="match status" value="1"/>
</dbReference>
<dbReference type="GO" id="GO:0044027">
    <property type="term" value="P:negative regulation of gene expression via chromosomal CpG island methylation"/>
    <property type="evidence" value="ECO:0007669"/>
    <property type="project" value="TreeGrafter"/>
</dbReference>
<comment type="catalytic activity">
    <reaction evidence="6">
        <text>a 2'-deoxycytidine in DNA + S-adenosyl-L-methionine = a 5-methyl-2'-deoxycytidine in DNA + S-adenosyl-L-homocysteine + H(+)</text>
        <dbReference type="Rhea" id="RHEA:13681"/>
        <dbReference type="Rhea" id="RHEA-COMP:11369"/>
        <dbReference type="Rhea" id="RHEA-COMP:11370"/>
        <dbReference type="ChEBI" id="CHEBI:15378"/>
        <dbReference type="ChEBI" id="CHEBI:57856"/>
        <dbReference type="ChEBI" id="CHEBI:59789"/>
        <dbReference type="ChEBI" id="CHEBI:85452"/>
        <dbReference type="ChEBI" id="CHEBI:85454"/>
        <dbReference type="EC" id="2.1.1.37"/>
    </reaction>
</comment>
<dbReference type="EMBL" id="CP000492">
    <property type="protein sequence ID" value="ABL64150.1"/>
    <property type="molecule type" value="Genomic_DNA"/>
</dbReference>
<dbReference type="AlphaFoldDB" id="A1BCM3"/>
<accession>A1BCM3</accession>
<keyword evidence="5" id="KW-0680">Restriction system</keyword>
<evidence type="ECO:0000313" key="9">
    <source>
        <dbReference type="EMBL" id="ABL64150.1"/>
    </source>
</evidence>
<reference evidence="9 10" key="1">
    <citation type="submission" date="2006-12" db="EMBL/GenBank/DDBJ databases">
        <title>Complete sequence of Chlorobium phaeobacteroides DSM 266.</title>
        <authorList>
            <consortium name="US DOE Joint Genome Institute"/>
            <person name="Copeland A."/>
            <person name="Lucas S."/>
            <person name="Lapidus A."/>
            <person name="Barry K."/>
            <person name="Detter J.C."/>
            <person name="Glavina del Rio T."/>
            <person name="Hammon N."/>
            <person name="Israni S."/>
            <person name="Pitluck S."/>
            <person name="Goltsman E."/>
            <person name="Schmutz J."/>
            <person name="Larimer F."/>
            <person name="Land M."/>
            <person name="Hauser L."/>
            <person name="Mikhailova N."/>
            <person name="Li T."/>
            <person name="Overmann J."/>
            <person name="Bryant D.A."/>
            <person name="Richardson P."/>
        </authorList>
    </citation>
    <scope>NUCLEOTIDE SEQUENCE [LARGE SCALE GENOMIC DNA]</scope>
    <source>
        <strain evidence="9 10">DSM 266</strain>
    </source>
</reference>
<dbReference type="OrthoDB" id="32195at2"/>
<feature type="active site" evidence="7">
    <location>
        <position position="90"/>
    </location>
</feature>
<evidence type="ECO:0000313" key="10">
    <source>
        <dbReference type="Proteomes" id="UP000008701"/>
    </source>
</evidence>
<dbReference type="Pfam" id="PF00145">
    <property type="entry name" value="DNA_methylase"/>
    <property type="match status" value="1"/>
</dbReference>
<name>A1BCM3_CHLPD</name>
<dbReference type="PRINTS" id="PR00105">
    <property type="entry name" value="C5METTRFRASE"/>
</dbReference>
<dbReference type="SUPFAM" id="SSF53335">
    <property type="entry name" value="S-adenosyl-L-methionine-dependent methyltransferases"/>
    <property type="match status" value="1"/>
</dbReference>
<evidence type="ECO:0000256" key="6">
    <source>
        <dbReference type="ARBA" id="ARBA00047422"/>
    </source>
</evidence>
<evidence type="ECO:0000256" key="7">
    <source>
        <dbReference type="PROSITE-ProRule" id="PRU01016"/>
    </source>
</evidence>
<dbReference type="PANTHER" id="PTHR10629">
    <property type="entry name" value="CYTOSINE-SPECIFIC METHYLTRANSFERASE"/>
    <property type="match status" value="1"/>
</dbReference>
<keyword evidence="4 7" id="KW-0949">S-adenosyl-L-methionine</keyword>
<dbReference type="GO" id="GO:0003677">
    <property type="term" value="F:DNA binding"/>
    <property type="evidence" value="ECO:0007669"/>
    <property type="project" value="TreeGrafter"/>
</dbReference>
<organism evidence="9 10">
    <name type="scientific">Chlorobium phaeobacteroides (strain DSM 266 / SMG 266 / 2430)</name>
    <dbReference type="NCBI Taxonomy" id="290317"/>
    <lineage>
        <taxon>Bacteria</taxon>
        <taxon>Pseudomonadati</taxon>
        <taxon>Chlorobiota</taxon>
        <taxon>Chlorobiia</taxon>
        <taxon>Chlorobiales</taxon>
        <taxon>Chlorobiaceae</taxon>
        <taxon>Chlorobium/Pelodictyon group</taxon>
        <taxon>Chlorobium</taxon>
    </lineage>
</organism>
<dbReference type="GO" id="GO:0003886">
    <property type="term" value="F:DNA (cytosine-5-)-methyltransferase activity"/>
    <property type="evidence" value="ECO:0007669"/>
    <property type="project" value="UniProtKB-EC"/>
</dbReference>
<evidence type="ECO:0000256" key="1">
    <source>
        <dbReference type="ARBA" id="ARBA00011975"/>
    </source>
</evidence>
<sequence length="371" mass="41153">MNQQSEPTCSKIRVYDFFSGCGGTSVGFGRAGIQHALAVDSCSDAISTYQKNFIGVPVITDPIETLNVDRIQNYFSHNPEVKLFCGCAPCQPFTKQKTNTKKDAASDDRRGLLIYFSDIVHACLPELVFVENVPGLQKFSLEDGGPLAMFISRLKQNDYFVDFDVIAAQDYGSPQVRRRFVLIASRLGKITLPAPTHGPNTKNSYVTVHDAIGNLPSVKHGTEHPDNQNYPNHRAAMLSALNLERIRHTGANGRRDWPERLLPKCYAQKKDGKRYEGHSDCYTRLAWGEPAPGLTTRCISYSNGRFGHPEQDRAITIREAAKLQGFPDDFIFTGSLNSMARQIGNAVPVSVAEVFGRHFLNHVKAMESTNG</sequence>
<dbReference type="GO" id="GO:0009307">
    <property type="term" value="P:DNA restriction-modification system"/>
    <property type="evidence" value="ECO:0007669"/>
    <property type="project" value="UniProtKB-KW"/>
</dbReference>
<dbReference type="PROSITE" id="PS51679">
    <property type="entry name" value="SAM_MT_C5"/>
    <property type="match status" value="1"/>
</dbReference>
<keyword evidence="3 7" id="KW-0808">Transferase</keyword>
<dbReference type="Proteomes" id="UP000008701">
    <property type="component" value="Chromosome"/>
</dbReference>
<keyword evidence="10" id="KW-1185">Reference proteome</keyword>
<evidence type="ECO:0000256" key="3">
    <source>
        <dbReference type="ARBA" id="ARBA00022679"/>
    </source>
</evidence>